<evidence type="ECO:0000256" key="1">
    <source>
        <dbReference type="ARBA" id="ARBA00006096"/>
    </source>
</evidence>
<dbReference type="AlphaFoldDB" id="A0A502CMH4"/>
<evidence type="ECO:0000256" key="2">
    <source>
        <dbReference type="ARBA" id="ARBA00022801"/>
    </source>
</evidence>
<dbReference type="EMBL" id="RCZM01000005">
    <property type="protein sequence ID" value="TPG14875.1"/>
    <property type="molecule type" value="Genomic_DNA"/>
</dbReference>
<protein>
    <recommendedName>
        <fullName evidence="5">Serine-type D-Ala-D-Ala carboxypeptidase</fullName>
    </recommendedName>
</protein>
<proteinExistence type="inferred from homology"/>
<dbReference type="OrthoDB" id="56883at2"/>
<name>A0A502CMH4_9MICO</name>
<dbReference type="PRINTS" id="PR00922">
    <property type="entry name" value="DADACBPTASE3"/>
</dbReference>
<evidence type="ECO:0000313" key="4">
    <source>
        <dbReference type="Proteomes" id="UP000317722"/>
    </source>
</evidence>
<reference evidence="3 4" key="1">
    <citation type="journal article" date="2019" name="Environ. Microbiol.">
        <title>Species interactions and distinct microbial communities in high Arctic permafrost affected cryosols are associated with the CH4 and CO2 gas fluxes.</title>
        <authorList>
            <person name="Altshuler I."/>
            <person name="Hamel J."/>
            <person name="Turney S."/>
            <person name="Magnuson E."/>
            <person name="Levesque R."/>
            <person name="Greer C."/>
            <person name="Whyte L.G."/>
        </authorList>
    </citation>
    <scope>NUCLEOTIDE SEQUENCE [LARGE SCALE GENOMIC DNA]</scope>
    <source>
        <strain evidence="3 4">S9.3A</strain>
    </source>
</reference>
<dbReference type="Proteomes" id="UP000317722">
    <property type="component" value="Unassembled WGS sequence"/>
</dbReference>
<keyword evidence="2" id="KW-0378">Hydrolase</keyword>
<dbReference type="GO" id="GO:0000270">
    <property type="term" value="P:peptidoglycan metabolic process"/>
    <property type="evidence" value="ECO:0007669"/>
    <property type="project" value="TreeGrafter"/>
</dbReference>
<keyword evidence="4" id="KW-1185">Reference proteome</keyword>
<dbReference type="GO" id="GO:0004185">
    <property type="term" value="F:serine-type carboxypeptidase activity"/>
    <property type="evidence" value="ECO:0007669"/>
    <property type="project" value="InterPro"/>
</dbReference>
<dbReference type="GO" id="GO:0006508">
    <property type="term" value="P:proteolysis"/>
    <property type="evidence" value="ECO:0007669"/>
    <property type="project" value="InterPro"/>
</dbReference>
<dbReference type="PANTHER" id="PTHR30023:SF0">
    <property type="entry name" value="PENICILLIN-SENSITIVE CARBOXYPEPTIDASE A"/>
    <property type="match status" value="1"/>
</dbReference>
<dbReference type="PANTHER" id="PTHR30023">
    <property type="entry name" value="D-ALANYL-D-ALANINE CARBOXYPEPTIDASE"/>
    <property type="match status" value="1"/>
</dbReference>
<comment type="similarity">
    <text evidence="1">Belongs to the peptidase S13 family.</text>
</comment>
<dbReference type="SUPFAM" id="SSF56601">
    <property type="entry name" value="beta-lactamase/transpeptidase-like"/>
    <property type="match status" value="1"/>
</dbReference>
<dbReference type="InterPro" id="IPR012338">
    <property type="entry name" value="Beta-lactam/transpept-like"/>
</dbReference>
<evidence type="ECO:0000313" key="3">
    <source>
        <dbReference type="EMBL" id="TPG14875.1"/>
    </source>
</evidence>
<comment type="caution">
    <text evidence="3">The sequence shown here is derived from an EMBL/GenBank/DDBJ whole genome shotgun (WGS) entry which is preliminary data.</text>
</comment>
<evidence type="ECO:0008006" key="5">
    <source>
        <dbReference type="Google" id="ProtNLM"/>
    </source>
</evidence>
<gene>
    <name evidence="3" type="ORF">EAH86_15085</name>
</gene>
<dbReference type="Pfam" id="PF02113">
    <property type="entry name" value="Peptidase_S13"/>
    <property type="match status" value="2"/>
</dbReference>
<dbReference type="InterPro" id="IPR000667">
    <property type="entry name" value="Peptidase_S13"/>
</dbReference>
<organism evidence="3 4">
    <name type="scientific">Pedococcus bigeumensis</name>
    <dbReference type="NCBI Taxonomy" id="433644"/>
    <lineage>
        <taxon>Bacteria</taxon>
        <taxon>Bacillati</taxon>
        <taxon>Actinomycetota</taxon>
        <taxon>Actinomycetes</taxon>
        <taxon>Micrococcales</taxon>
        <taxon>Intrasporangiaceae</taxon>
        <taxon>Pedococcus</taxon>
    </lineage>
</organism>
<dbReference type="Gene3D" id="3.40.710.10">
    <property type="entry name" value="DD-peptidase/beta-lactamase superfamily"/>
    <property type="match status" value="2"/>
</dbReference>
<accession>A0A502CMH4</accession>
<dbReference type="RefSeq" id="WP_140742184.1">
    <property type="nucleotide sequence ID" value="NZ_RCZM01000005.1"/>
</dbReference>
<sequence>MRRILAALLAVVVLGAVYTTLDVFDIVPGILTRDQPRVAPTPAATTGTAAPTTVPVPTVNAAAQPLEPASASAPIPDPAALASALATVVADPALRPGPGIVVRDAFTGQTLLSKDATKARVPASTAKLLTALAVGTTLDPLATLPTRVVQGARPDELVLVAGGDTMLARGKGTPTAVEGRAGLGDLAGQVASALQGAATTKVTLRLDTTYAKGPRWAPGWSQADVKAGYTGGVSMLGLAGQRAVPFKPAPRNPEAATGAAFVSALAKAGITATLAPESTWSEKVPAGATELGRVASAPIGDILALALDDSDNALTEGLARQATVKAGGSTSFAAAVAFVTTTVEARGVDLSGVTLKDASGLTSGQAIPPQVLSDVLQLGADGSVPAMQDTVAQLPVAGLSGTLSTRFHAKSTRAVAGLARAKTGTLTGVSAMAGTVIDADGRVLSFVVEADGLPGGVGTLNARAALDRFVAVLATCGCP</sequence>